<dbReference type="InterPro" id="IPR012349">
    <property type="entry name" value="Split_barrel_FMN-bd"/>
</dbReference>
<dbReference type="Proteomes" id="UP000282551">
    <property type="component" value="Chromosome"/>
</dbReference>
<proteinExistence type="predicted"/>
<dbReference type="Gene3D" id="2.30.110.10">
    <property type="entry name" value="Electron Transport, Fmn-binding Protein, Chain A"/>
    <property type="match status" value="2"/>
</dbReference>
<dbReference type="EMBL" id="LR134355">
    <property type="protein sequence ID" value="VEG45472.1"/>
    <property type="molecule type" value="Genomic_DNA"/>
</dbReference>
<reference evidence="2 3" key="1">
    <citation type="submission" date="2018-12" db="EMBL/GenBank/DDBJ databases">
        <authorList>
            <consortium name="Pathogen Informatics"/>
        </authorList>
    </citation>
    <scope>NUCLEOTIDE SEQUENCE [LARGE SCALE GENOMIC DNA]</scope>
    <source>
        <strain evidence="2 3">NCTC10485</strain>
    </source>
</reference>
<feature type="domain" description="Pyridoxamine 5'-phosphate oxidase N-terminal" evidence="1">
    <location>
        <begin position="164"/>
        <end position="260"/>
    </location>
</feature>
<dbReference type="AlphaFoldDB" id="A0A448HZC3"/>
<dbReference type="PANTHER" id="PTHR42815">
    <property type="entry name" value="FAD-BINDING, PUTATIVE (AFU_ORTHOLOGUE AFUA_6G07600)-RELATED"/>
    <property type="match status" value="1"/>
</dbReference>
<protein>
    <submittedName>
        <fullName evidence="2">Pyridoxamine 5'-phosphate oxidase-related FMN-binding protein</fullName>
    </submittedName>
</protein>
<keyword evidence="3" id="KW-1185">Reference proteome</keyword>
<dbReference type="PANTHER" id="PTHR42815:SF2">
    <property type="entry name" value="FAD-BINDING, PUTATIVE (AFU_ORTHOLOGUE AFUA_6G07600)-RELATED"/>
    <property type="match status" value="1"/>
</dbReference>
<organism evidence="2 3">
    <name type="scientific">Mycolicibacterium chitae</name>
    <name type="common">Mycobacterium chitae</name>
    <dbReference type="NCBI Taxonomy" id="1792"/>
    <lineage>
        <taxon>Bacteria</taxon>
        <taxon>Bacillati</taxon>
        <taxon>Actinomycetota</taxon>
        <taxon>Actinomycetes</taxon>
        <taxon>Mycobacteriales</taxon>
        <taxon>Mycobacteriaceae</taxon>
        <taxon>Mycolicibacterium</taxon>
    </lineage>
</organism>
<evidence type="ECO:0000313" key="3">
    <source>
        <dbReference type="Proteomes" id="UP000282551"/>
    </source>
</evidence>
<evidence type="ECO:0000259" key="1">
    <source>
        <dbReference type="Pfam" id="PF01243"/>
    </source>
</evidence>
<name>A0A448HZC3_MYCCI</name>
<dbReference type="RefSeq" id="WP_126332379.1">
    <property type="nucleotide sequence ID" value="NZ_AP022604.1"/>
</dbReference>
<evidence type="ECO:0000313" key="2">
    <source>
        <dbReference type="EMBL" id="VEG45472.1"/>
    </source>
</evidence>
<dbReference type="InterPro" id="IPR011576">
    <property type="entry name" value="Pyridox_Oxase_N"/>
</dbReference>
<accession>A0A448HZC3</accession>
<gene>
    <name evidence="2" type="ORF">NCTC10485_00605</name>
</gene>
<dbReference type="Pfam" id="PF01243">
    <property type="entry name" value="PNPOx_N"/>
    <property type="match status" value="1"/>
</dbReference>
<sequence>MTPFHAGELTVQQRMGQSHIAEKVRRGIRADIPEVAANFLAEQQMVVVAGTDETGRLWASDLVGPPGFVRAVGDRTIAVAARPAADDPLAAPLARSTRIGMLALQPERRRRMRVNGAVVVHGDGLLITVDQVYSNCPKYISRRRITSFEPDIARTATRRTGELNQQQQQMIAAADTFFVATADDEGNADASHRGGNPGFLQALSPTQLRWPDYRGNSMFMTLGNIEVNPRCGILLLDWATGASLQLTGTAEVLWEPDTFAVGAQCMIDFTIVEVIERAGPGPLRWSKPSDFGVISHAHRG</sequence>
<dbReference type="OrthoDB" id="9786134at2"/>
<dbReference type="SUPFAM" id="SSF50475">
    <property type="entry name" value="FMN-binding split barrel"/>
    <property type="match status" value="2"/>
</dbReference>